<organism evidence="2 3">
    <name type="scientific">Vibrio nigripulchritudo SOn1</name>
    <dbReference type="NCBI Taxonomy" id="1238450"/>
    <lineage>
        <taxon>Bacteria</taxon>
        <taxon>Pseudomonadati</taxon>
        <taxon>Pseudomonadota</taxon>
        <taxon>Gammaproteobacteria</taxon>
        <taxon>Vibrionales</taxon>
        <taxon>Vibrionaceae</taxon>
        <taxon>Vibrio</taxon>
    </lineage>
</organism>
<dbReference type="PANTHER" id="PTHR32502:SF2">
    <property type="entry name" value="D-TAGATOSE-1,6-BISPHOSPHATE ALDOLASE SUBUNIT KBAZ"/>
    <property type="match status" value="1"/>
</dbReference>
<dbReference type="AlphaFoldDB" id="A0AAV2VWE4"/>
<evidence type="ECO:0000313" key="3">
    <source>
        <dbReference type="Proteomes" id="UP000018211"/>
    </source>
</evidence>
<dbReference type="PIRSF" id="PIRSF009264">
    <property type="entry name" value="TagBP_ald_AgaZ"/>
    <property type="match status" value="1"/>
</dbReference>
<dbReference type="Proteomes" id="UP000018211">
    <property type="component" value="Unassembled WGS sequence"/>
</dbReference>
<dbReference type="EMBL" id="CAOF01000172">
    <property type="protein sequence ID" value="CCO49047.1"/>
    <property type="molecule type" value="Genomic_DNA"/>
</dbReference>
<name>A0AAV2VWE4_9VIBR</name>
<dbReference type="InterPro" id="IPR013785">
    <property type="entry name" value="Aldolase_TIM"/>
</dbReference>
<dbReference type="Pfam" id="PF08013">
    <property type="entry name" value="GatZ_KbaZ-like"/>
    <property type="match status" value="1"/>
</dbReference>
<dbReference type="GO" id="GO:0005975">
    <property type="term" value="P:carbohydrate metabolic process"/>
    <property type="evidence" value="ECO:0007669"/>
    <property type="project" value="InterPro"/>
</dbReference>
<dbReference type="Gene3D" id="3.20.20.70">
    <property type="entry name" value="Aldolase class I"/>
    <property type="match status" value="1"/>
</dbReference>
<protein>
    <submittedName>
        <fullName evidence="2">D-tagatose-1,6-bisphosphate aldolase subunit kbaZ</fullName>
    </submittedName>
</protein>
<reference evidence="2 3" key="1">
    <citation type="journal article" date="2013" name="ISME J.">
        <title>Comparative genomics of pathogenic lineages of Vibrio nigripulchritudo identifies virulence-associated traits.</title>
        <authorList>
            <person name="Goudenege D."/>
            <person name="Labreuche Y."/>
            <person name="Krin E."/>
            <person name="Ansquer D."/>
            <person name="Mangenot S."/>
            <person name="Calteau A."/>
            <person name="Medigue C."/>
            <person name="Mazel D."/>
            <person name="Polz M.F."/>
            <person name="Le Roux F."/>
        </authorList>
    </citation>
    <scope>NUCLEOTIDE SEQUENCE [LARGE SCALE GENOMIC DNA]</scope>
    <source>
        <strain evidence="2 3">SOn1</strain>
    </source>
</reference>
<evidence type="ECO:0000256" key="1">
    <source>
        <dbReference type="ARBA" id="ARBA00005191"/>
    </source>
</evidence>
<evidence type="ECO:0000313" key="2">
    <source>
        <dbReference type="EMBL" id="CCO49047.1"/>
    </source>
</evidence>
<dbReference type="GO" id="GO:0005886">
    <property type="term" value="C:plasma membrane"/>
    <property type="evidence" value="ECO:0007669"/>
    <property type="project" value="TreeGrafter"/>
</dbReference>
<gene>
    <name evidence="2" type="primary">kbaZ</name>
    <name evidence="2" type="ORF">VIBNISOn1_770068</name>
</gene>
<sequence length="426" mass="47650">MQILLDMVAQHKAGTKVGIYSVCSAHPLVLEAALRQSLADARPVLIEATSNQVNQFGGYTGMTPQDFKELVFSLAKSLSVPESQVLLGGDHLGPNCWQNETADSAMQKSEDLIESYVEAGFRKIHLDCSMPCSGDPVPLSDETIASRAAQLCEVAEKTWRACGGPAPVYIIGTEVPEPGGAKEDLDDALEVTNEKAAERTIQIHKTRFEQWGLADVWERVIGLVVQPGVEFDHHKVVHYQPSKAKPLSDMIEKYQTLVYEAHSTDYQCNGAYSQLVKDHFAILKVGPALTFALREALFALDCIEREWVDSEVTSDLKHAIELAMDEDPSYWARYYEKSGKFQQIDKHYSLSDRIRYYWPNEKVKKAVGKLFRNLESNPPPPTLLSQYLPNQSQKISAGKLTNHPKEIVIDKVMEITEIYSAACYQK</sequence>
<dbReference type="SUPFAM" id="SSF51569">
    <property type="entry name" value="Aldolase"/>
    <property type="match status" value="1"/>
</dbReference>
<dbReference type="Gene3D" id="1.10.400.20">
    <property type="entry name" value="putative tagatose 6-phosphate kinase domain like"/>
    <property type="match status" value="1"/>
</dbReference>
<comment type="caution">
    <text evidence="2">The sequence shown here is derived from an EMBL/GenBank/DDBJ whole genome shotgun (WGS) entry which is preliminary data.</text>
</comment>
<dbReference type="NCBIfam" id="TIGR02810">
    <property type="entry name" value="agaZ_gatZ"/>
    <property type="match status" value="1"/>
</dbReference>
<dbReference type="InterPro" id="IPR012062">
    <property type="entry name" value="GatZ/KbaZ-like"/>
</dbReference>
<dbReference type="GO" id="GO:0009401">
    <property type="term" value="P:phosphoenolpyruvate-dependent sugar phosphotransferase system"/>
    <property type="evidence" value="ECO:0007669"/>
    <property type="project" value="TreeGrafter"/>
</dbReference>
<dbReference type="InterPro" id="IPR050303">
    <property type="entry name" value="GatZ_KbaZ_carbometab"/>
</dbReference>
<comment type="pathway">
    <text evidence="1">Carbohydrate metabolism; D-tagatose 6-phosphate degradation; D-glyceraldehyde 3-phosphate and glycerone phosphate from D-tagatose 6-phosphate: step 2/2.</text>
</comment>
<accession>A0AAV2VWE4</accession>
<dbReference type="RefSeq" id="WP_022613329.1">
    <property type="nucleotide sequence ID" value="NZ_LK391965.1"/>
</dbReference>
<dbReference type="PANTHER" id="PTHR32502">
    <property type="entry name" value="N-ACETYLGALACTOSAMINE PERMEASE II COMPONENT-RELATED"/>
    <property type="match status" value="1"/>
</dbReference>
<proteinExistence type="predicted"/>